<dbReference type="RefSeq" id="WP_246422358.1">
    <property type="nucleotide sequence ID" value="NZ_JACIEE010000002.1"/>
</dbReference>
<dbReference type="AlphaFoldDB" id="A0A7W6GI88"/>
<organism evidence="2 3">
    <name type="scientific">Mycoplana azooxidifex</name>
    <dbReference type="NCBI Taxonomy" id="1636188"/>
    <lineage>
        <taxon>Bacteria</taxon>
        <taxon>Pseudomonadati</taxon>
        <taxon>Pseudomonadota</taxon>
        <taxon>Alphaproteobacteria</taxon>
        <taxon>Hyphomicrobiales</taxon>
        <taxon>Rhizobiaceae</taxon>
        <taxon>Mycoplana</taxon>
    </lineage>
</organism>
<protein>
    <submittedName>
        <fullName evidence="2">Uncharacterized protein</fullName>
    </submittedName>
</protein>
<evidence type="ECO:0000256" key="1">
    <source>
        <dbReference type="SAM" id="MobiDB-lite"/>
    </source>
</evidence>
<evidence type="ECO:0000313" key="3">
    <source>
        <dbReference type="Proteomes" id="UP000574761"/>
    </source>
</evidence>
<evidence type="ECO:0000313" key="2">
    <source>
        <dbReference type="EMBL" id="MBB3975918.1"/>
    </source>
</evidence>
<comment type="caution">
    <text evidence="2">The sequence shown here is derived from an EMBL/GenBank/DDBJ whole genome shotgun (WGS) entry which is preliminary data.</text>
</comment>
<accession>A0A7W6GI88</accession>
<dbReference type="Proteomes" id="UP000574761">
    <property type="component" value="Unassembled WGS sequence"/>
</dbReference>
<keyword evidence="3" id="KW-1185">Reference proteome</keyword>
<dbReference type="EMBL" id="JACIEE010000002">
    <property type="protein sequence ID" value="MBB3975918.1"/>
    <property type="molecule type" value="Genomic_DNA"/>
</dbReference>
<sequence>MLQTPTTVQAQPLALPPPSDDPANAPAGEPIPALELVELELSLDGFAVEEGGFSEAVHRAAGTLGGEFLFDLPASGLAEDCQRIAALRIPEANGKGQKIVFALLDGSAIRVEDPGEQTSDLKNFAYSFVGVLERMRRSLQ</sequence>
<name>A0A7W6GI88_9HYPH</name>
<proteinExistence type="predicted"/>
<reference evidence="2 3" key="1">
    <citation type="submission" date="2020-08" db="EMBL/GenBank/DDBJ databases">
        <title>Genomic Encyclopedia of Type Strains, Phase IV (KMG-IV): sequencing the most valuable type-strain genomes for metagenomic binning, comparative biology and taxonomic classification.</title>
        <authorList>
            <person name="Goeker M."/>
        </authorList>
    </citation>
    <scope>NUCLEOTIDE SEQUENCE [LARGE SCALE GENOMIC DNA]</scope>
    <source>
        <strain evidence="2 3">DSM 100211</strain>
    </source>
</reference>
<gene>
    <name evidence="2" type="ORF">GGQ64_001105</name>
</gene>
<feature type="region of interest" description="Disordered" evidence="1">
    <location>
        <begin position="1"/>
        <end position="29"/>
    </location>
</feature>